<evidence type="ECO:0000256" key="1">
    <source>
        <dbReference type="SAM" id="MobiDB-lite"/>
    </source>
</evidence>
<keyword evidence="3" id="KW-1185">Reference proteome</keyword>
<dbReference type="EMBL" id="JAWDGP010003657">
    <property type="protein sequence ID" value="KAK3772133.1"/>
    <property type="molecule type" value="Genomic_DNA"/>
</dbReference>
<reference evidence="2" key="1">
    <citation type="journal article" date="2023" name="G3 (Bethesda)">
        <title>A reference genome for the long-term kleptoplast-retaining sea slug Elysia crispata morphotype clarki.</title>
        <authorList>
            <person name="Eastman K.E."/>
            <person name="Pendleton A.L."/>
            <person name="Shaikh M.A."/>
            <person name="Suttiyut T."/>
            <person name="Ogas R."/>
            <person name="Tomko P."/>
            <person name="Gavelis G."/>
            <person name="Widhalm J.R."/>
            <person name="Wisecaver J.H."/>
        </authorList>
    </citation>
    <scope>NUCLEOTIDE SEQUENCE</scope>
    <source>
        <strain evidence="2">ECLA1</strain>
    </source>
</reference>
<feature type="region of interest" description="Disordered" evidence="1">
    <location>
        <begin position="198"/>
        <end position="221"/>
    </location>
</feature>
<dbReference type="AlphaFoldDB" id="A0AAE0ZME9"/>
<comment type="caution">
    <text evidence="2">The sequence shown here is derived from an EMBL/GenBank/DDBJ whole genome shotgun (WGS) entry which is preliminary data.</text>
</comment>
<accession>A0AAE0ZME9</accession>
<evidence type="ECO:0000313" key="3">
    <source>
        <dbReference type="Proteomes" id="UP001283361"/>
    </source>
</evidence>
<name>A0AAE0ZME9_9GAST</name>
<proteinExistence type="predicted"/>
<feature type="compositionally biased region" description="Acidic residues" evidence="1">
    <location>
        <begin position="204"/>
        <end position="215"/>
    </location>
</feature>
<gene>
    <name evidence="2" type="ORF">RRG08_020976</name>
</gene>
<dbReference type="Proteomes" id="UP001283361">
    <property type="component" value="Unassembled WGS sequence"/>
</dbReference>
<organism evidence="2 3">
    <name type="scientific">Elysia crispata</name>
    <name type="common">lettuce slug</name>
    <dbReference type="NCBI Taxonomy" id="231223"/>
    <lineage>
        <taxon>Eukaryota</taxon>
        <taxon>Metazoa</taxon>
        <taxon>Spiralia</taxon>
        <taxon>Lophotrochozoa</taxon>
        <taxon>Mollusca</taxon>
        <taxon>Gastropoda</taxon>
        <taxon>Heterobranchia</taxon>
        <taxon>Euthyneura</taxon>
        <taxon>Panpulmonata</taxon>
        <taxon>Sacoglossa</taxon>
        <taxon>Placobranchoidea</taxon>
        <taxon>Plakobranchidae</taxon>
        <taxon>Elysia</taxon>
    </lineage>
</organism>
<evidence type="ECO:0000313" key="2">
    <source>
        <dbReference type="EMBL" id="KAK3772133.1"/>
    </source>
</evidence>
<sequence>MFILLTRVSLGHCGLFGAGMRGQTWMVNDQMTATETGEKRWTCRHGGAWSGHAIARVKGWEVGNKALDKFEEFSGETWGMGVGHGPPTLAAATLARQAGNTPTGGGASSLGGAGGGVTNFLSRLARLAGPAHRTGEIGEAGGVATVGPRVSLLAAPPLLLLVELPEAEAPPQRTHQRQAEHGRAWWVRATRRNEMTMALRSEKEEEEEEEEEEGKGEEHAACLAVLRVRGDIKTEGLETDGLGLRRE</sequence>
<protein>
    <submittedName>
        <fullName evidence="2">Uncharacterized protein</fullName>
    </submittedName>
</protein>